<dbReference type="OrthoDB" id="9017325at2"/>
<reference evidence="2 5" key="2">
    <citation type="submission" date="2019-12" db="EMBL/GenBank/DDBJ databases">
        <authorList>
            <person name="Zheng J."/>
        </authorList>
    </citation>
    <scope>NUCLEOTIDE SEQUENCE [LARGE SCALE GENOMIC DNA]</scope>
    <source>
        <strain evidence="2 5">DSM 27347</strain>
    </source>
</reference>
<dbReference type="EMBL" id="FNBI01000001">
    <property type="protein sequence ID" value="SDE80247.1"/>
    <property type="molecule type" value="Genomic_DNA"/>
</dbReference>
<evidence type="ECO:0000256" key="1">
    <source>
        <dbReference type="SAM" id="MobiDB-lite"/>
    </source>
</evidence>
<accession>A0A1G7FWM8</accession>
<evidence type="ECO:0000313" key="4">
    <source>
        <dbReference type="Proteomes" id="UP000323502"/>
    </source>
</evidence>
<feature type="region of interest" description="Disordered" evidence="1">
    <location>
        <begin position="1"/>
        <end position="22"/>
    </location>
</feature>
<dbReference type="Proteomes" id="UP000436801">
    <property type="component" value="Unassembled WGS sequence"/>
</dbReference>
<keyword evidence="4" id="KW-1185">Reference proteome</keyword>
<organism evidence="3 4">
    <name type="scientific">Sphingomonas carotinifaciens</name>
    <dbReference type="NCBI Taxonomy" id="1166323"/>
    <lineage>
        <taxon>Bacteria</taxon>
        <taxon>Pseudomonadati</taxon>
        <taxon>Pseudomonadota</taxon>
        <taxon>Alphaproteobacteria</taxon>
        <taxon>Sphingomonadales</taxon>
        <taxon>Sphingomonadaceae</taxon>
        <taxon>Sphingomonas</taxon>
    </lineage>
</organism>
<reference evidence="3 4" key="1">
    <citation type="submission" date="2016-10" db="EMBL/GenBank/DDBJ databases">
        <authorList>
            <person name="Varghese N."/>
            <person name="Submissions S."/>
        </authorList>
    </citation>
    <scope>NUCLEOTIDE SEQUENCE [LARGE SCALE GENOMIC DNA]</scope>
    <source>
        <strain evidence="3 4">S7-754</strain>
    </source>
</reference>
<name>A0A1G7FWM8_9SPHN</name>
<gene>
    <name evidence="2" type="ORF">GQR91_02815</name>
    <name evidence="3" type="ORF">SAMN05216557_101585</name>
</gene>
<evidence type="ECO:0000313" key="5">
    <source>
        <dbReference type="Proteomes" id="UP000436801"/>
    </source>
</evidence>
<protein>
    <submittedName>
        <fullName evidence="3">Uncharacterized protein</fullName>
    </submittedName>
</protein>
<dbReference type="Proteomes" id="UP000323502">
    <property type="component" value="Unassembled WGS sequence"/>
</dbReference>
<dbReference type="AlphaFoldDB" id="A0A1G7FWM8"/>
<dbReference type="RefSeq" id="WP_149681078.1">
    <property type="nucleotide sequence ID" value="NZ_FNBI01000001.1"/>
</dbReference>
<feature type="compositionally biased region" description="Basic residues" evidence="1">
    <location>
        <begin position="1"/>
        <end position="10"/>
    </location>
</feature>
<dbReference type="EMBL" id="WSUT01000005">
    <property type="protein sequence ID" value="MWC42590.1"/>
    <property type="molecule type" value="Genomic_DNA"/>
</dbReference>
<evidence type="ECO:0000313" key="3">
    <source>
        <dbReference type="EMBL" id="SDE80247.1"/>
    </source>
</evidence>
<proteinExistence type="predicted"/>
<evidence type="ECO:0000313" key="2">
    <source>
        <dbReference type="EMBL" id="MWC42590.1"/>
    </source>
</evidence>
<sequence>MATRKPRKLPSKPTPTDVDPQSWLYLNPAGPSPSGTVFAVLRRAYAGRINSALEFGYRKAHLGPANASADTTVWSPNVERIEVLLPAGADDGLADPATLLGQMDAHAVEREKALLTYLTLPLGDVDRVHIGWERARAFLRERFARDRDLASVLILHAPGTINAAFPLHAHALIVPRRVTGLGIRQGLYDEDMIHDRGQAIIEAMWADHLASFR</sequence>